<gene>
    <name evidence="2" type="ORF">LTR36_000553</name>
</gene>
<comment type="caution">
    <text evidence="2">The sequence shown here is derived from an EMBL/GenBank/DDBJ whole genome shotgun (WGS) entry which is preliminary data.</text>
</comment>
<feature type="compositionally biased region" description="Polar residues" evidence="1">
    <location>
        <begin position="313"/>
        <end position="342"/>
    </location>
</feature>
<feature type="compositionally biased region" description="Polar residues" evidence="1">
    <location>
        <begin position="426"/>
        <end position="436"/>
    </location>
</feature>
<evidence type="ECO:0000313" key="3">
    <source>
        <dbReference type="Proteomes" id="UP001324427"/>
    </source>
</evidence>
<dbReference type="AlphaFoldDB" id="A0AAV9JQ89"/>
<evidence type="ECO:0000313" key="2">
    <source>
        <dbReference type="EMBL" id="KAK4547596.1"/>
    </source>
</evidence>
<feature type="compositionally biased region" description="Polar residues" evidence="1">
    <location>
        <begin position="22"/>
        <end position="39"/>
    </location>
</feature>
<accession>A0AAV9JQ89</accession>
<sequence>MAIAAEESSAALPARPVFMKNQRSSQALRTGVTMPSYTIQKDAPWMQPRASNAPTESSGYSDDYNESLSNPNGRDVSPLTYKASYHHPSYHAHPQQEVTDTGPQARQSRLPIFKQVRSMLHKPPPLVTPDNVRWDDYSGELSETGRAAQVKPSAYVSPYEGAFKARRRSPEHRNKAKSSRDLSPVSILQDDEIKPPPPLKLGRRSRSFTSPVSPVSPVYERAPTPLSVNERSQAVPMITTPSIRQIKRKPAPSMSTSPSENVEPQRSPSANSDWTEPPDDDEPDQQQHPTHKSHFSWTTYAASVAPGRPSMESKASSHVTQRPAQEQASSHFSWSTVNTNVNHPPRADSRPPSPPPPIPAKYTAPPAYQSSRGPPVQSILSRCRPVQRLDKEEWTPSPRNMSATGSPRSATPTSVVANSRLRANSPAVTTHSNNSAKKLPLPPELASTAPPLSHLESLLAQERDLTRQRRNVEKGISELTKIEKASPMDVPFATVRDAKKKLGEHRRRLEEVTLEEREVGIAISRARRKEGEEEGLWVRRVTG</sequence>
<protein>
    <submittedName>
        <fullName evidence="2">Uncharacterized protein</fullName>
    </submittedName>
</protein>
<feature type="compositionally biased region" description="Polar residues" evidence="1">
    <location>
        <begin position="397"/>
        <end position="417"/>
    </location>
</feature>
<feature type="compositionally biased region" description="Polar residues" evidence="1">
    <location>
        <begin position="253"/>
        <end position="274"/>
    </location>
</feature>
<name>A0AAV9JQ89_9PEZI</name>
<organism evidence="2 3">
    <name type="scientific">Oleoguttula mirabilis</name>
    <dbReference type="NCBI Taxonomy" id="1507867"/>
    <lineage>
        <taxon>Eukaryota</taxon>
        <taxon>Fungi</taxon>
        <taxon>Dikarya</taxon>
        <taxon>Ascomycota</taxon>
        <taxon>Pezizomycotina</taxon>
        <taxon>Dothideomycetes</taxon>
        <taxon>Dothideomycetidae</taxon>
        <taxon>Mycosphaerellales</taxon>
        <taxon>Teratosphaeriaceae</taxon>
        <taxon>Oleoguttula</taxon>
    </lineage>
</organism>
<dbReference type="EMBL" id="JAVFHQ010000010">
    <property type="protein sequence ID" value="KAK4547596.1"/>
    <property type="molecule type" value="Genomic_DNA"/>
</dbReference>
<reference evidence="2 3" key="1">
    <citation type="submission" date="2021-11" db="EMBL/GenBank/DDBJ databases">
        <title>Black yeast isolated from Biological Soil Crust.</title>
        <authorList>
            <person name="Kurbessoian T."/>
        </authorList>
    </citation>
    <scope>NUCLEOTIDE SEQUENCE [LARGE SCALE GENOMIC DNA]</scope>
    <source>
        <strain evidence="2 3">CCFEE 5522</strain>
    </source>
</reference>
<feature type="region of interest" description="Disordered" evidence="1">
    <location>
        <begin position="22"/>
        <end position="105"/>
    </location>
</feature>
<evidence type="ECO:0000256" key="1">
    <source>
        <dbReference type="SAM" id="MobiDB-lite"/>
    </source>
</evidence>
<feature type="compositionally biased region" description="Polar residues" evidence="1">
    <location>
        <begin position="96"/>
        <end position="105"/>
    </location>
</feature>
<proteinExistence type="predicted"/>
<keyword evidence="3" id="KW-1185">Reference proteome</keyword>
<feature type="compositionally biased region" description="Basic residues" evidence="1">
    <location>
        <begin position="164"/>
        <end position="177"/>
    </location>
</feature>
<dbReference type="Proteomes" id="UP001324427">
    <property type="component" value="Unassembled WGS sequence"/>
</dbReference>
<feature type="compositionally biased region" description="Polar residues" evidence="1">
    <location>
        <begin position="49"/>
        <end position="72"/>
    </location>
</feature>
<feature type="compositionally biased region" description="Low complexity" evidence="1">
    <location>
        <begin position="207"/>
        <end position="218"/>
    </location>
</feature>
<feature type="region of interest" description="Disordered" evidence="1">
    <location>
        <begin position="142"/>
        <end position="449"/>
    </location>
</feature>